<dbReference type="Proteomes" id="UP000275199">
    <property type="component" value="Unassembled WGS sequence"/>
</dbReference>
<dbReference type="PANTHER" id="PTHR32089:SF119">
    <property type="entry name" value="METHYL-ACCEPTING CHEMOTAXIS PROTEIN CTPL"/>
    <property type="match status" value="1"/>
</dbReference>
<feature type="transmembrane region" description="Helical" evidence="12">
    <location>
        <begin position="358"/>
        <end position="383"/>
    </location>
</feature>
<dbReference type="PROSITE" id="PS50192">
    <property type="entry name" value="T_SNARE"/>
    <property type="match status" value="1"/>
</dbReference>
<dbReference type="InterPro" id="IPR003660">
    <property type="entry name" value="HAMP_dom"/>
</dbReference>
<dbReference type="PROSITE" id="PS50885">
    <property type="entry name" value="HAMP"/>
    <property type="match status" value="1"/>
</dbReference>
<dbReference type="SUPFAM" id="SSF58104">
    <property type="entry name" value="Methyl-accepting chemotaxis protein (MCP) signaling domain"/>
    <property type="match status" value="1"/>
</dbReference>
<evidence type="ECO:0000256" key="9">
    <source>
        <dbReference type="ARBA" id="ARBA00023224"/>
    </source>
</evidence>
<sequence length="711" mass="77032">MKFKSIQLSIAVLAGACLFIAVGVMTLYSVYSSERSQAYVQGRSEQLLEGLVKDRLLSIANGERSRIQRRLEYPIAVAQQVANLNAMLGEIQPDGMPSLMMGREEMTRVLRMTLAENPDLWDVYVGWEPNSLDEMDEFYRGIETDGYDGSGRYMPVWFRGEGGELELEPLGDMESTTLLDSGVRTGEYYLCTRETLKPCVIDPASYEMGGKQVLLSSFTVPIIVDGEFKGAAGADLAMDFLQNMLTESDSELYDGQGDQALVSDKGRLVAYTGTDARPGDRADTVLDQHELANMASLGDEPIYDIDEEGGHIELIMPITFGDSNTRWSLLITLPLEAVMADLDALNAELKDQRVASAVWLAVIGFLVALVGLVVMVFVAYGLAKPARRLVSMLDDIAKGDGDLTKRLEVDRADELGAIASGFNAFLDKLQGMIREVVGSVQQVTDASEHTADIAMRTNDGVQRQLSEIDLVATAVTEMTATAQDVARNASQAASAAHNADGSATHGREVVKATSDTIMALSQDIQRAVESVRSLERDSENITGILDTIRGIAEQTNLLALNAAIEAARAGEQGRGFAVVADEVRNLAQKTQSSTAEIQTMIEQLQNGTKETVKVMEQSRSRTDQSVLQAEEADAALTSITQAVSVINDMNNQIASAAEEQSAVAEDINRNVMTIDTVAKSVAKGADEASEASASLTKLAEHQRRLINQFKV</sequence>
<dbReference type="CDD" id="cd11386">
    <property type="entry name" value="MCP_signal"/>
    <property type="match status" value="1"/>
</dbReference>
<keyword evidence="5" id="KW-0997">Cell inner membrane</keyword>
<dbReference type="PANTHER" id="PTHR32089">
    <property type="entry name" value="METHYL-ACCEPTING CHEMOTAXIS PROTEIN MCPB"/>
    <property type="match status" value="1"/>
</dbReference>
<feature type="domain" description="Methyl-accepting transducer" evidence="13">
    <location>
        <begin position="439"/>
        <end position="675"/>
    </location>
</feature>
<dbReference type="CDD" id="cd06225">
    <property type="entry name" value="HAMP"/>
    <property type="match status" value="1"/>
</dbReference>
<accession>A0ABX9XMX1</accession>
<dbReference type="PROSITE" id="PS50111">
    <property type="entry name" value="CHEMOTAXIS_TRANSDUC_2"/>
    <property type="match status" value="1"/>
</dbReference>
<keyword evidence="3" id="KW-0488">Methylation</keyword>
<evidence type="ECO:0000256" key="2">
    <source>
        <dbReference type="ARBA" id="ARBA00022475"/>
    </source>
</evidence>
<evidence type="ECO:0000256" key="3">
    <source>
        <dbReference type="ARBA" id="ARBA00022481"/>
    </source>
</evidence>
<comment type="subcellular location">
    <subcellularLocation>
        <location evidence="1">Cell inner membrane</location>
        <topology evidence="1">Multi-pass membrane protein</topology>
    </subcellularLocation>
</comment>
<evidence type="ECO:0000256" key="6">
    <source>
        <dbReference type="ARBA" id="ARBA00022692"/>
    </source>
</evidence>
<keyword evidence="17" id="KW-1185">Reference proteome</keyword>
<evidence type="ECO:0000256" key="11">
    <source>
        <dbReference type="PROSITE-ProRule" id="PRU00284"/>
    </source>
</evidence>
<dbReference type="Pfam" id="PF00672">
    <property type="entry name" value="HAMP"/>
    <property type="match status" value="1"/>
</dbReference>
<dbReference type="InterPro" id="IPR000727">
    <property type="entry name" value="T_SNARE_dom"/>
</dbReference>
<evidence type="ECO:0000256" key="8">
    <source>
        <dbReference type="ARBA" id="ARBA00023136"/>
    </source>
</evidence>
<feature type="domain" description="HAMP" evidence="15">
    <location>
        <begin position="380"/>
        <end position="434"/>
    </location>
</feature>
<comment type="caution">
    <text evidence="16">The sequence shown here is derived from an EMBL/GenBank/DDBJ whole genome shotgun (WGS) entry which is preliminary data.</text>
</comment>
<dbReference type="Pfam" id="PF00015">
    <property type="entry name" value="MCPsignal"/>
    <property type="match status" value="1"/>
</dbReference>
<organism evidence="16 17">
    <name type="scientific">Pseudomonas neustonica</name>
    <dbReference type="NCBI Taxonomy" id="2487346"/>
    <lineage>
        <taxon>Bacteria</taxon>
        <taxon>Pseudomonadati</taxon>
        <taxon>Pseudomonadota</taxon>
        <taxon>Gammaproteobacteria</taxon>
        <taxon>Pseudomonadales</taxon>
        <taxon>Pseudomonadaceae</taxon>
        <taxon>Pseudomonas</taxon>
    </lineage>
</organism>
<dbReference type="SMART" id="SM00283">
    <property type="entry name" value="MA"/>
    <property type="match status" value="1"/>
</dbReference>
<evidence type="ECO:0000256" key="5">
    <source>
        <dbReference type="ARBA" id="ARBA00022519"/>
    </source>
</evidence>
<evidence type="ECO:0000259" key="14">
    <source>
        <dbReference type="PROSITE" id="PS50192"/>
    </source>
</evidence>
<keyword evidence="7 12" id="KW-1133">Transmembrane helix</keyword>
<evidence type="ECO:0000256" key="10">
    <source>
        <dbReference type="ARBA" id="ARBA00029447"/>
    </source>
</evidence>
<proteinExistence type="inferred from homology"/>
<dbReference type="Gene3D" id="3.30.450.20">
    <property type="entry name" value="PAS domain"/>
    <property type="match status" value="1"/>
</dbReference>
<dbReference type="CDD" id="cd12913">
    <property type="entry name" value="PDC1_MCP_like"/>
    <property type="match status" value="1"/>
</dbReference>
<dbReference type="InterPro" id="IPR004089">
    <property type="entry name" value="MCPsignal_dom"/>
</dbReference>
<feature type="domain" description="T-SNARE coiled-coil homology" evidence="14">
    <location>
        <begin position="626"/>
        <end position="688"/>
    </location>
</feature>
<evidence type="ECO:0000256" key="4">
    <source>
        <dbReference type="ARBA" id="ARBA00022500"/>
    </source>
</evidence>
<evidence type="ECO:0000313" key="16">
    <source>
        <dbReference type="EMBL" id="ROZ88304.1"/>
    </source>
</evidence>
<name>A0ABX9XMX1_9PSED</name>
<keyword evidence="9 11" id="KW-0807">Transducer</keyword>
<protein>
    <submittedName>
        <fullName evidence="16">Methyl-accepting chemotaxis protein</fullName>
    </submittedName>
</protein>
<reference evidence="16 17" key="1">
    <citation type="submission" date="2018-11" db="EMBL/GenBank/DDBJ databases">
        <authorList>
            <person name="Jang G.I."/>
            <person name="Hwang C.Y."/>
        </authorList>
    </citation>
    <scope>NUCLEOTIDE SEQUENCE [LARGE SCALE GENOMIC DNA]</scope>
    <source>
        <strain evidence="16 17">SSM26</strain>
    </source>
</reference>
<dbReference type="PROSITE" id="PS51257">
    <property type="entry name" value="PROKAR_LIPOPROTEIN"/>
    <property type="match status" value="1"/>
</dbReference>
<gene>
    <name evidence="16" type="ORF">EF096_01010</name>
</gene>
<dbReference type="Gene3D" id="1.10.287.950">
    <property type="entry name" value="Methyl-accepting chemotaxis protein"/>
    <property type="match status" value="1"/>
</dbReference>
<keyword evidence="2" id="KW-1003">Cell membrane</keyword>
<evidence type="ECO:0000313" key="17">
    <source>
        <dbReference type="Proteomes" id="UP000275199"/>
    </source>
</evidence>
<keyword evidence="6 12" id="KW-0812">Transmembrane</keyword>
<keyword evidence="4" id="KW-0145">Chemotaxis</keyword>
<dbReference type="EMBL" id="RKKU01000001">
    <property type="protein sequence ID" value="ROZ88304.1"/>
    <property type="molecule type" value="Genomic_DNA"/>
</dbReference>
<keyword evidence="8 12" id="KW-0472">Membrane</keyword>
<evidence type="ECO:0000256" key="1">
    <source>
        <dbReference type="ARBA" id="ARBA00004429"/>
    </source>
</evidence>
<evidence type="ECO:0000259" key="15">
    <source>
        <dbReference type="PROSITE" id="PS50885"/>
    </source>
</evidence>
<evidence type="ECO:0000256" key="12">
    <source>
        <dbReference type="SAM" id="Phobius"/>
    </source>
</evidence>
<dbReference type="SMART" id="SM00304">
    <property type="entry name" value="HAMP"/>
    <property type="match status" value="1"/>
</dbReference>
<evidence type="ECO:0000256" key="7">
    <source>
        <dbReference type="ARBA" id="ARBA00022989"/>
    </source>
</evidence>
<comment type="similarity">
    <text evidence="10">Belongs to the methyl-accepting chemotaxis (MCP) protein family.</text>
</comment>
<evidence type="ECO:0000259" key="13">
    <source>
        <dbReference type="PROSITE" id="PS50111"/>
    </source>
</evidence>